<reference evidence="3" key="1">
    <citation type="submission" date="2021-06" db="EMBL/GenBank/DDBJ databases">
        <title>Genome Sequence of Mortierella hyaline Strain SCG-10, a Cold-Adapted, Nitrate-Reducing Fungus Isolated from Soil in Minnesota, USA.</title>
        <authorList>
            <person name="Aldossari N."/>
        </authorList>
    </citation>
    <scope>NUCLEOTIDE SEQUENCE</scope>
    <source>
        <strain evidence="3">SCG-10</strain>
    </source>
</reference>
<protein>
    <submittedName>
        <fullName evidence="3">Uncharacterized protein</fullName>
    </submittedName>
</protein>
<accession>A0A9P7XRW9</accession>
<keyword evidence="4" id="KW-1185">Reference proteome</keyword>
<evidence type="ECO:0000256" key="1">
    <source>
        <dbReference type="SAM" id="MobiDB-lite"/>
    </source>
</evidence>
<organism evidence="3 4">
    <name type="scientific">Linnemannia hyalina</name>
    <dbReference type="NCBI Taxonomy" id="64524"/>
    <lineage>
        <taxon>Eukaryota</taxon>
        <taxon>Fungi</taxon>
        <taxon>Fungi incertae sedis</taxon>
        <taxon>Mucoromycota</taxon>
        <taxon>Mortierellomycotina</taxon>
        <taxon>Mortierellomycetes</taxon>
        <taxon>Mortierellales</taxon>
        <taxon>Mortierellaceae</taxon>
        <taxon>Linnemannia</taxon>
    </lineage>
</organism>
<evidence type="ECO:0000256" key="2">
    <source>
        <dbReference type="SAM" id="SignalP"/>
    </source>
</evidence>
<gene>
    <name evidence="3" type="ORF">KI688_002419</name>
</gene>
<name>A0A9P7XRW9_9FUNG</name>
<comment type="caution">
    <text evidence="3">The sequence shown here is derived from an EMBL/GenBank/DDBJ whole genome shotgun (WGS) entry which is preliminary data.</text>
</comment>
<dbReference type="AlphaFoldDB" id="A0A9P7XRW9"/>
<dbReference type="EMBL" id="JAHRHY010000012">
    <property type="protein sequence ID" value="KAG9065098.1"/>
    <property type="molecule type" value="Genomic_DNA"/>
</dbReference>
<sequence>MILKPLSSLILVLALAAVSPVHAAIVEPSVATTAIAAPSTANLGPSRSTPMAKAITPAAVDSFASSQVPSHPNLKDPTGPSSMRKVSGWPSLLKIEIDELEIGGLAVPFVQTSLRNSKSGFKNFGNADLVSPNSGPDAEDRSSGAENEQAGQVVKYA</sequence>
<evidence type="ECO:0000313" key="4">
    <source>
        <dbReference type="Proteomes" id="UP000707451"/>
    </source>
</evidence>
<dbReference type="Proteomes" id="UP000707451">
    <property type="component" value="Unassembled WGS sequence"/>
</dbReference>
<feature type="signal peptide" evidence="2">
    <location>
        <begin position="1"/>
        <end position="23"/>
    </location>
</feature>
<dbReference type="OrthoDB" id="2436447at2759"/>
<proteinExistence type="predicted"/>
<keyword evidence="2" id="KW-0732">Signal</keyword>
<feature type="chain" id="PRO_5040275296" evidence="2">
    <location>
        <begin position="24"/>
        <end position="157"/>
    </location>
</feature>
<feature type="region of interest" description="Disordered" evidence="1">
    <location>
        <begin position="120"/>
        <end position="157"/>
    </location>
</feature>
<evidence type="ECO:0000313" key="3">
    <source>
        <dbReference type="EMBL" id="KAG9065098.1"/>
    </source>
</evidence>
<feature type="region of interest" description="Disordered" evidence="1">
    <location>
        <begin position="64"/>
        <end position="86"/>
    </location>
</feature>